<proteinExistence type="predicted"/>
<comment type="caution">
    <text evidence="2">The sequence shown here is derived from an EMBL/GenBank/DDBJ whole genome shotgun (WGS) entry which is preliminary data.</text>
</comment>
<organism evidence="2 3">
    <name type="scientific">Macrosiphum euphorbiae</name>
    <name type="common">potato aphid</name>
    <dbReference type="NCBI Taxonomy" id="13131"/>
    <lineage>
        <taxon>Eukaryota</taxon>
        <taxon>Metazoa</taxon>
        <taxon>Ecdysozoa</taxon>
        <taxon>Arthropoda</taxon>
        <taxon>Hexapoda</taxon>
        <taxon>Insecta</taxon>
        <taxon>Pterygota</taxon>
        <taxon>Neoptera</taxon>
        <taxon>Paraneoptera</taxon>
        <taxon>Hemiptera</taxon>
        <taxon>Sternorrhyncha</taxon>
        <taxon>Aphidomorpha</taxon>
        <taxon>Aphidoidea</taxon>
        <taxon>Aphididae</taxon>
        <taxon>Macrosiphini</taxon>
        <taxon>Macrosiphum</taxon>
    </lineage>
</organism>
<name>A0AAV0X1L6_9HEMI</name>
<dbReference type="Proteomes" id="UP001160148">
    <property type="component" value="Unassembled WGS sequence"/>
</dbReference>
<reference evidence="2 3" key="1">
    <citation type="submission" date="2023-01" db="EMBL/GenBank/DDBJ databases">
        <authorList>
            <person name="Whitehead M."/>
        </authorList>
    </citation>
    <scope>NUCLEOTIDE SEQUENCE [LARGE SCALE GENOMIC DNA]</scope>
</reference>
<keyword evidence="1" id="KW-0732">Signal</keyword>
<feature type="chain" id="PRO_5043718116" description="GH18 domain-containing protein" evidence="1">
    <location>
        <begin position="23"/>
        <end position="369"/>
    </location>
</feature>
<feature type="signal peptide" evidence="1">
    <location>
        <begin position="1"/>
        <end position="22"/>
    </location>
</feature>
<evidence type="ECO:0000313" key="2">
    <source>
        <dbReference type="EMBL" id="CAI6361617.1"/>
    </source>
</evidence>
<evidence type="ECO:0008006" key="4">
    <source>
        <dbReference type="Google" id="ProtNLM"/>
    </source>
</evidence>
<keyword evidence="3" id="KW-1185">Reference proteome</keyword>
<sequence length="369" mass="42502">MKSFILLITIIVLQNVWVRINAETLNTSVLGIAPCMYAGDFDKYGTFCPYDPMPLDWIPKECTSFVYDGLICHPDFTFSFSEKDERNVIALGSSDKPLYLYYGYETTKAWIEAMNGSNTKNEAESLHNFLSGYNVVGLILKNLNYDYSSNLDYHFDESFYDNFQQYITTMRTINCNLTIGLYINARNMIFYTNNQMSPDWFKFLILNYIMDFYIIGFDKFNPCNEFFKNGIAPNDNVLQYNNSLSSFAAALRFSPIAKGKIYLEFSASPTVNDSTTEDLPTCCVTYKKYCEDDHYNLYWCADNSDAFYDKGKFAREIKAQGFVTKYIDTIDPTTKCKCNSDKFITFSMMLRGFLCEAPITDCTKLNSIT</sequence>
<gene>
    <name evidence="2" type="ORF">MEUPH1_LOCUS16778</name>
</gene>
<protein>
    <recommendedName>
        <fullName evidence="4">GH18 domain-containing protein</fullName>
    </recommendedName>
</protein>
<accession>A0AAV0X1L6</accession>
<dbReference type="AlphaFoldDB" id="A0AAV0X1L6"/>
<dbReference type="EMBL" id="CARXXK010000003">
    <property type="protein sequence ID" value="CAI6361617.1"/>
    <property type="molecule type" value="Genomic_DNA"/>
</dbReference>
<evidence type="ECO:0000256" key="1">
    <source>
        <dbReference type="SAM" id="SignalP"/>
    </source>
</evidence>
<evidence type="ECO:0000313" key="3">
    <source>
        <dbReference type="Proteomes" id="UP001160148"/>
    </source>
</evidence>